<gene>
    <name evidence="2" type="ORF">BIW53_03865</name>
</gene>
<reference evidence="2 3" key="1">
    <citation type="submission" date="2016-10" db="EMBL/GenBank/DDBJ databases">
        <title>Pseudoalteromonas amylolytica sp. nov., isolated from the surface seawater.</title>
        <authorList>
            <person name="Wu Y.-H."/>
            <person name="Cheng H."/>
            <person name="Jin X.-B."/>
            <person name="Wang C.-S."/>
            <person name="Xu X.-W."/>
        </authorList>
    </citation>
    <scope>NUCLEOTIDE SEQUENCE [LARGE SCALE GENOMIC DNA]</scope>
    <source>
        <strain evidence="2 3">JCM 12483</strain>
    </source>
</reference>
<organism evidence="2 3">
    <name type="scientific">Pseudoalteromonas byunsanensis</name>
    <dbReference type="NCBI Taxonomy" id="327939"/>
    <lineage>
        <taxon>Bacteria</taxon>
        <taxon>Pseudomonadati</taxon>
        <taxon>Pseudomonadota</taxon>
        <taxon>Gammaproteobacteria</taxon>
        <taxon>Alteromonadales</taxon>
        <taxon>Pseudoalteromonadaceae</taxon>
        <taxon>Pseudoalteromonas</taxon>
    </lineage>
</organism>
<accession>A0A1S1NDN6</accession>
<dbReference type="STRING" id="327939.BIW53_03865"/>
<dbReference type="Gene3D" id="3.40.50.150">
    <property type="entry name" value="Vaccinia Virus protein VP39"/>
    <property type="match status" value="1"/>
</dbReference>
<protein>
    <recommendedName>
        <fullName evidence="1">Methyltransferase type 11 domain-containing protein</fullName>
    </recommendedName>
</protein>
<dbReference type="Pfam" id="PF08241">
    <property type="entry name" value="Methyltransf_11"/>
    <property type="match status" value="1"/>
</dbReference>
<evidence type="ECO:0000313" key="2">
    <source>
        <dbReference type="EMBL" id="OHU96473.1"/>
    </source>
</evidence>
<dbReference type="Proteomes" id="UP000180253">
    <property type="component" value="Unassembled WGS sequence"/>
</dbReference>
<dbReference type="InterPro" id="IPR029063">
    <property type="entry name" value="SAM-dependent_MTases_sf"/>
</dbReference>
<comment type="caution">
    <text evidence="2">The sequence shown here is derived from an EMBL/GenBank/DDBJ whole genome shotgun (WGS) entry which is preliminary data.</text>
</comment>
<proteinExistence type="predicted"/>
<evidence type="ECO:0000313" key="3">
    <source>
        <dbReference type="Proteomes" id="UP000180253"/>
    </source>
</evidence>
<keyword evidence="3" id="KW-1185">Reference proteome</keyword>
<dbReference type="GO" id="GO:0008757">
    <property type="term" value="F:S-adenosylmethionine-dependent methyltransferase activity"/>
    <property type="evidence" value="ECO:0007669"/>
    <property type="project" value="InterPro"/>
</dbReference>
<dbReference type="OrthoDB" id="9760689at2"/>
<evidence type="ECO:0000259" key="1">
    <source>
        <dbReference type="Pfam" id="PF08241"/>
    </source>
</evidence>
<name>A0A1S1NDN6_9GAMM</name>
<sequence>MNAMIHDVQLAHCYLKQNTAQRFSKAAKCYQHHARVQQQAALQLFAMLQSKHDCLLDLGAGPLLHHEQLKQHASQVLNMDLSHGMLQQGNGSAWRVCADMDSLPLQTNSISAVFSNFAIQWSSLPAQLFKELGRVCKPGAQLVMSSVLDGSLKEIALAWKNLDNRCHVNQFLTLEQLQQFASDAGFEIKTARQVCLKDCYETPKDAFKSVKHIGANQIHSNDGKRNGLMGKTRYGQLLSGYPLEDGQAVVSYEVAIMELIKL</sequence>
<dbReference type="InterPro" id="IPR013216">
    <property type="entry name" value="Methyltransf_11"/>
</dbReference>
<feature type="domain" description="Methyltransferase type 11" evidence="1">
    <location>
        <begin position="56"/>
        <end position="143"/>
    </location>
</feature>
<dbReference type="SUPFAM" id="SSF53335">
    <property type="entry name" value="S-adenosyl-L-methionine-dependent methyltransferases"/>
    <property type="match status" value="1"/>
</dbReference>
<dbReference type="AlphaFoldDB" id="A0A1S1NDN6"/>
<dbReference type="RefSeq" id="WP_070990502.1">
    <property type="nucleotide sequence ID" value="NZ_CBCSHD010000001.1"/>
</dbReference>
<dbReference type="EMBL" id="MNAN01000026">
    <property type="protein sequence ID" value="OHU96473.1"/>
    <property type="molecule type" value="Genomic_DNA"/>
</dbReference>